<dbReference type="Proteomes" id="UP000324222">
    <property type="component" value="Unassembled WGS sequence"/>
</dbReference>
<evidence type="ECO:0000313" key="2">
    <source>
        <dbReference type="EMBL" id="MPC53860.1"/>
    </source>
</evidence>
<dbReference type="InterPro" id="IPR036734">
    <property type="entry name" value="Neur_chan_lig-bd_sf"/>
</dbReference>
<dbReference type="GO" id="GO:0016020">
    <property type="term" value="C:membrane"/>
    <property type="evidence" value="ECO:0007669"/>
    <property type="project" value="InterPro"/>
</dbReference>
<organism evidence="2 3">
    <name type="scientific">Portunus trituberculatus</name>
    <name type="common">Swimming crab</name>
    <name type="synonym">Neptunus trituberculatus</name>
    <dbReference type="NCBI Taxonomy" id="210409"/>
    <lineage>
        <taxon>Eukaryota</taxon>
        <taxon>Metazoa</taxon>
        <taxon>Ecdysozoa</taxon>
        <taxon>Arthropoda</taxon>
        <taxon>Crustacea</taxon>
        <taxon>Multicrustacea</taxon>
        <taxon>Malacostraca</taxon>
        <taxon>Eumalacostraca</taxon>
        <taxon>Eucarida</taxon>
        <taxon>Decapoda</taxon>
        <taxon>Pleocyemata</taxon>
        <taxon>Brachyura</taxon>
        <taxon>Eubrachyura</taxon>
        <taxon>Portunoidea</taxon>
        <taxon>Portunidae</taxon>
        <taxon>Portuninae</taxon>
        <taxon>Portunus</taxon>
    </lineage>
</organism>
<name>A0A5B7G1E7_PORTR</name>
<dbReference type="GO" id="GO:0005230">
    <property type="term" value="F:extracellular ligand-gated monoatomic ion channel activity"/>
    <property type="evidence" value="ECO:0007669"/>
    <property type="project" value="InterPro"/>
</dbReference>
<dbReference type="InterPro" id="IPR006202">
    <property type="entry name" value="Neur_chan_lig-bd"/>
</dbReference>
<dbReference type="Gene3D" id="2.70.170.10">
    <property type="entry name" value="Neurotransmitter-gated ion-channel ligand-binding domain"/>
    <property type="match status" value="1"/>
</dbReference>
<accession>A0A5B7G1E7</accession>
<keyword evidence="3" id="KW-1185">Reference proteome</keyword>
<dbReference type="AlphaFoldDB" id="A0A5B7G1E7"/>
<sequence>MNAQCTSVGTRCLPGHHERRLLNDLLKDYNKLERPTQNESSAIVVKLGLTLQQIINVVSRHEEGGTSREYVTGRGV</sequence>
<reference evidence="2 3" key="1">
    <citation type="submission" date="2019-05" db="EMBL/GenBank/DDBJ databases">
        <title>Another draft genome of Portunus trituberculatus and its Hox gene families provides insights of decapod evolution.</title>
        <authorList>
            <person name="Jeong J.-H."/>
            <person name="Song I."/>
            <person name="Kim S."/>
            <person name="Choi T."/>
            <person name="Kim D."/>
            <person name="Ryu S."/>
            <person name="Kim W."/>
        </authorList>
    </citation>
    <scope>NUCLEOTIDE SEQUENCE [LARGE SCALE GENOMIC DNA]</scope>
    <source>
        <tissue evidence="2">Muscle</tissue>
    </source>
</reference>
<comment type="caution">
    <text evidence="2">The sequence shown here is derived from an EMBL/GenBank/DDBJ whole genome shotgun (WGS) entry which is preliminary data.</text>
</comment>
<evidence type="ECO:0000259" key="1">
    <source>
        <dbReference type="Pfam" id="PF02931"/>
    </source>
</evidence>
<protein>
    <submittedName>
        <fullName evidence="2">Acetylcholine receptor subunit alpha-type acr-16</fullName>
    </submittedName>
</protein>
<proteinExistence type="predicted"/>
<dbReference type="SUPFAM" id="SSF63712">
    <property type="entry name" value="Nicotinic receptor ligand binding domain-like"/>
    <property type="match status" value="1"/>
</dbReference>
<feature type="domain" description="Neurotransmitter-gated ion-channel ligand-binding" evidence="1">
    <location>
        <begin position="18"/>
        <end position="62"/>
    </location>
</feature>
<dbReference type="Pfam" id="PF02931">
    <property type="entry name" value="Neur_chan_LBD"/>
    <property type="match status" value="1"/>
</dbReference>
<evidence type="ECO:0000313" key="3">
    <source>
        <dbReference type="Proteomes" id="UP000324222"/>
    </source>
</evidence>
<gene>
    <name evidence="2" type="primary">acr-16</name>
    <name evidence="2" type="ORF">E2C01_047763</name>
</gene>
<keyword evidence="2" id="KW-0675">Receptor</keyword>
<dbReference type="EMBL" id="VSRR010011941">
    <property type="protein sequence ID" value="MPC53860.1"/>
    <property type="molecule type" value="Genomic_DNA"/>
</dbReference>